<sequence>MHRLAALLLAVALAMGTPAAAERIEVDLELVLMVDVSRSMSERELEIQRRGYAEALRTDAVLAAVQSGMLQRVALAYVEWSGTQEVVVDWRLLETREDLDAFANVLTTAFNPGLRRTSISEALIFGADMMERNAFDGLRRVIDISGDGPNNQGRPVQKARDAVLAKGIVINGLPLMTREGLGSKWHLEGLDIYYETCVTGGPGAFVIPVLEWEDFGEAVRRKLILEMAGVAVPDRLVPAQFVSRDPTDCLIGEKLWQERRRYWEP</sequence>
<dbReference type="Proteomes" id="UP000198728">
    <property type="component" value="Unassembled WGS sequence"/>
</dbReference>
<feature type="signal peptide" evidence="1">
    <location>
        <begin position="1"/>
        <end position="21"/>
    </location>
</feature>
<dbReference type="OrthoDB" id="9792179at2"/>
<keyword evidence="1" id="KW-0732">Signal</keyword>
<name>A0A1I1E7E8_9RHOB</name>
<evidence type="ECO:0000313" key="4">
    <source>
        <dbReference type="Proteomes" id="UP000198728"/>
    </source>
</evidence>
<reference evidence="3 4" key="1">
    <citation type="submission" date="2016-10" db="EMBL/GenBank/DDBJ databases">
        <authorList>
            <person name="de Groot N.N."/>
        </authorList>
    </citation>
    <scope>NUCLEOTIDE SEQUENCE [LARGE SCALE GENOMIC DNA]</scope>
    <source>
        <strain evidence="3 4">DSM 19548</strain>
    </source>
</reference>
<dbReference type="CDD" id="cd00198">
    <property type="entry name" value="vWFA"/>
    <property type="match status" value="1"/>
</dbReference>
<protein>
    <recommendedName>
        <fullName evidence="2">VWFA domain-containing protein</fullName>
    </recommendedName>
</protein>
<dbReference type="PROSITE" id="PS50234">
    <property type="entry name" value="VWFA"/>
    <property type="match status" value="1"/>
</dbReference>
<dbReference type="InterPro" id="IPR010607">
    <property type="entry name" value="DUF1194"/>
</dbReference>
<evidence type="ECO:0000313" key="3">
    <source>
        <dbReference type="EMBL" id="SFB80880.1"/>
    </source>
</evidence>
<accession>A0A1I1E7E8</accession>
<evidence type="ECO:0000256" key="1">
    <source>
        <dbReference type="SAM" id="SignalP"/>
    </source>
</evidence>
<dbReference type="SUPFAM" id="SSF53300">
    <property type="entry name" value="vWA-like"/>
    <property type="match status" value="1"/>
</dbReference>
<evidence type="ECO:0000259" key="2">
    <source>
        <dbReference type="PROSITE" id="PS50234"/>
    </source>
</evidence>
<dbReference type="Gene3D" id="3.40.50.410">
    <property type="entry name" value="von Willebrand factor, type A domain"/>
    <property type="match status" value="1"/>
</dbReference>
<organism evidence="3 4">
    <name type="scientific">Tropicimonas isoalkanivorans</name>
    <dbReference type="NCBI Taxonomy" id="441112"/>
    <lineage>
        <taxon>Bacteria</taxon>
        <taxon>Pseudomonadati</taxon>
        <taxon>Pseudomonadota</taxon>
        <taxon>Alphaproteobacteria</taxon>
        <taxon>Rhodobacterales</taxon>
        <taxon>Roseobacteraceae</taxon>
        <taxon>Tropicimonas</taxon>
    </lineage>
</organism>
<proteinExistence type="predicted"/>
<gene>
    <name evidence="3" type="ORF">SAMN04488094_101581</name>
</gene>
<dbReference type="STRING" id="441112.SAMN04488094_101581"/>
<dbReference type="EMBL" id="FOLG01000001">
    <property type="protein sequence ID" value="SFB80880.1"/>
    <property type="molecule type" value="Genomic_DNA"/>
</dbReference>
<dbReference type="Pfam" id="PF06707">
    <property type="entry name" value="DUF1194"/>
    <property type="match status" value="1"/>
</dbReference>
<feature type="chain" id="PRO_5011611978" description="VWFA domain-containing protein" evidence="1">
    <location>
        <begin position="22"/>
        <end position="265"/>
    </location>
</feature>
<dbReference type="InterPro" id="IPR002035">
    <property type="entry name" value="VWF_A"/>
</dbReference>
<keyword evidence="4" id="KW-1185">Reference proteome</keyword>
<feature type="domain" description="VWFA" evidence="2">
    <location>
        <begin position="29"/>
        <end position="170"/>
    </location>
</feature>
<dbReference type="RefSeq" id="WP_093359139.1">
    <property type="nucleotide sequence ID" value="NZ_FOLG01000001.1"/>
</dbReference>
<dbReference type="AlphaFoldDB" id="A0A1I1E7E8"/>
<dbReference type="InterPro" id="IPR036465">
    <property type="entry name" value="vWFA_dom_sf"/>
</dbReference>